<dbReference type="Gene3D" id="2.40.50.140">
    <property type="entry name" value="Nucleic acid-binding proteins"/>
    <property type="match status" value="1"/>
</dbReference>
<evidence type="ECO:0000256" key="7">
    <source>
        <dbReference type="ARBA" id="ARBA00022840"/>
    </source>
</evidence>
<evidence type="ECO:0000313" key="18">
    <source>
        <dbReference type="EMBL" id="PFH02257.1"/>
    </source>
</evidence>
<dbReference type="GO" id="GO:0006281">
    <property type="term" value="P:DNA repair"/>
    <property type="evidence" value="ECO:0007669"/>
    <property type="project" value="UniProtKB-UniRule"/>
</dbReference>
<dbReference type="RefSeq" id="WP_003520560.1">
    <property type="nucleotide sequence ID" value="NZ_CP013828.1"/>
</dbReference>
<evidence type="ECO:0000256" key="11">
    <source>
        <dbReference type="ARBA" id="ARBA00023235"/>
    </source>
</evidence>
<keyword evidence="10 15" id="KW-0234">DNA repair</keyword>
<dbReference type="GO" id="GO:0003677">
    <property type="term" value="F:DNA binding"/>
    <property type="evidence" value="ECO:0007669"/>
    <property type="project" value="UniProtKB-KW"/>
</dbReference>
<dbReference type="SMART" id="SM00490">
    <property type="entry name" value="HELICc"/>
    <property type="match status" value="1"/>
</dbReference>
<dbReference type="PROSITE" id="PS51192">
    <property type="entry name" value="HELICASE_ATP_BIND_1"/>
    <property type="match status" value="1"/>
</dbReference>
<dbReference type="InterPro" id="IPR027417">
    <property type="entry name" value="P-loop_NTPase"/>
</dbReference>
<keyword evidence="9 15" id="KW-0233">DNA recombination</keyword>
<dbReference type="Proteomes" id="UP000223596">
    <property type="component" value="Unassembled WGS sequence"/>
</dbReference>
<dbReference type="InterPro" id="IPR011545">
    <property type="entry name" value="DEAD/DEAH_box_helicase_dom"/>
</dbReference>
<comment type="catalytic activity">
    <reaction evidence="12 15">
        <text>Couples ATP hydrolysis with the unwinding of duplex DNA by translocating in the 3'-5' direction.</text>
        <dbReference type="EC" id="5.6.2.4"/>
    </reaction>
</comment>
<evidence type="ECO:0000259" key="17">
    <source>
        <dbReference type="PROSITE" id="PS51194"/>
    </source>
</evidence>
<evidence type="ECO:0000256" key="12">
    <source>
        <dbReference type="ARBA" id="ARBA00034617"/>
    </source>
</evidence>
<keyword evidence="3 15" id="KW-0547">Nucleotide-binding</keyword>
<evidence type="ECO:0000256" key="6">
    <source>
        <dbReference type="ARBA" id="ARBA00022806"/>
    </source>
</evidence>
<dbReference type="Pfam" id="PF00271">
    <property type="entry name" value="Helicase_C"/>
    <property type="match status" value="1"/>
</dbReference>
<dbReference type="InterPro" id="IPR014001">
    <property type="entry name" value="Helicase_ATP-bd"/>
</dbReference>
<dbReference type="PANTHER" id="PTHR47964:SF1">
    <property type="entry name" value="ATP-DEPENDENT DNA HELICASE HOMOLOG RECG, CHLOROPLASTIC"/>
    <property type="match status" value="1"/>
</dbReference>
<keyword evidence="5 15" id="KW-0378">Hydrolase</keyword>
<gene>
    <name evidence="18" type="ORF">M972_111025</name>
</gene>
<evidence type="ECO:0000256" key="14">
    <source>
        <dbReference type="ARBA" id="ARBA00048988"/>
    </source>
</evidence>
<dbReference type="Pfam" id="PF17191">
    <property type="entry name" value="RecG_wedge"/>
    <property type="match status" value="1"/>
</dbReference>
<organism evidence="18 19">
    <name type="scientific">Acetivibrio thermocellus AD2</name>
    <dbReference type="NCBI Taxonomy" id="1138384"/>
    <lineage>
        <taxon>Bacteria</taxon>
        <taxon>Bacillati</taxon>
        <taxon>Bacillota</taxon>
        <taxon>Clostridia</taxon>
        <taxon>Eubacteriales</taxon>
        <taxon>Oscillospiraceae</taxon>
        <taxon>Acetivibrio</taxon>
    </lineage>
</organism>
<name>A0AB36TED9_ACETH</name>
<keyword evidence="4 15" id="KW-0227">DNA damage</keyword>
<keyword evidence="6 15" id="KW-0347">Helicase</keyword>
<comment type="similarity">
    <text evidence="1 15">Belongs to the helicase family. RecG subfamily.</text>
</comment>
<dbReference type="Pfam" id="PF19833">
    <property type="entry name" value="RecG_dom3_C"/>
    <property type="match status" value="1"/>
</dbReference>
<dbReference type="Pfam" id="PF00270">
    <property type="entry name" value="DEAD"/>
    <property type="match status" value="1"/>
</dbReference>
<dbReference type="GO" id="GO:0016787">
    <property type="term" value="F:hydrolase activity"/>
    <property type="evidence" value="ECO:0007669"/>
    <property type="project" value="UniProtKB-KW"/>
</dbReference>
<proteinExistence type="inferred from homology"/>
<comment type="catalytic activity">
    <reaction evidence="14 15">
        <text>ATP + H2O = ADP + phosphate + H(+)</text>
        <dbReference type="Rhea" id="RHEA:13065"/>
        <dbReference type="ChEBI" id="CHEBI:15377"/>
        <dbReference type="ChEBI" id="CHEBI:15378"/>
        <dbReference type="ChEBI" id="CHEBI:30616"/>
        <dbReference type="ChEBI" id="CHEBI:43474"/>
        <dbReference type="ChEBI" id="CHEBI:456216"/>
        <dbReference type="EC" id="5.6.2.4"/>
    </reaction>
</comment>
<dbReference type="SUPFAM" id="SSF52540">
    <property type="entry name" value="P-loop containing nucleoside triphosphate hydrolases"/>
    <property type="match status" value="2"/>
</dbReference>
<dbReference type="NCBIfam" id="NF008168">
    <property type="entry name" value="PRK10917.2-2"/>
    <property type="match status" value="1"/>
</dbReference>
<keyword evidence="7 15" id="KW-0067">ATP-binding</keyword>
<dbReference type="NCBIfam" id="NF008165">
    <property type="entry name" value="PRK10917.1-3"/>
    <property type="match status" value="1"/>
</dbReference>
<evidence type="ECO:0000256" key="13">
    <source>
        <dbReference type="ARBA" id="ARBA00034808"/>
    </source>
</evidence>
<evidence type="ECO:0000256" key="1">
    <source>
        <dbReference type="ARBA" id="ARBA00007504"/>
    </source>
</evidence>
<evidence type="ECO:0000259" key="16">
    <source>
        <dbReference type="PROSITE" id="PS51192"/>
    </source>
</evidence>
<dbReference type="CDD" id="cd17992">
    <property type="entry name" value="DEXHc_RecG"/>
    <property type="match status" value="1"/>
</dbReference>
<dbReference type="SUPFAM" id="SSF50249">
    <property type="entry name" value="Nucleic acid-binding proteins"/>
    <property type="match status" value="1"/>
</dbReference>
<feature type="domain" description="Helicase C-terminal" evidence="17">
    <location>
        <begin position="460"/>
        <end position="621"/>
    </location>
</feature>
<keyword evidence="11" id="KW-0413">Isomerase</keyword>
<evidence type="ECO:0000256" key="9">
    <source>
        <dbReference type="ARBA" id="ARBA00023172"/>
    </source>
</evidence>
<dbReference type="PROSITE" id="PS51194">
    <property type="entry name" value="HELICASE_CTER"/>
    <property type="match status" value="1"/>
</dbReference>
<dbReference type="Gene3D" id="3.40.50.300">
    <property type="entry name" value="P-loop containing nucleotide triphosphate hydrolases"/>
    <property type="match status" value="2"/>
</dbReference>
<dbReference type="InterPro" id="IPR001650">
    <property type="entry name" value="Helicase_C-like"/>
</dbReference>
<accession>A0AB36TED9</accession>
<evidence type="ECO:0000256" key="4">
    <source>
        <dbReference type="ARBA" id="ARBA00022763"/>
    </source>
</evidence>
<comment type="function">
    <text evidence="15">Plays a critical role in recombination and DNA repair. Helps process Holliday junction intermediates to mature products by catalyzing branch migration. Has replication fork regression activity, unwinds stalled or blocked replication forks to make a HJ that can be resolved. Has a DNA unwinding activity characteristic of a DNA helicase with 3'-5' polarity.</text>
</comment>
<sequence>MNGDMKEILKKSIKNVKGVGDARAKLFHKLGIFSIEDLITHFPYDYEDRSNIKKICQLTEGESCTFEGIIMSKVTERKIRQGLTLYQAYIKDDTGTIIATWYNQPYIKKVLTVGESYIFYGKIVRGYKTLEVQNPVYEKACKEEHKNTMKIVPVYHATANLTQNTIRTVMQNALELVDGNLEDVLPLWVRKKYCLCDINYAFSNIHFPRNDGDIKNARYRLVFEELFLLQLGLLSVKTVLSDGKEGIAFVPNRKEMVDFINSIGFTLTNAQKRVWEEIEKDMESNRVMNRLVQGDVGSGKTIVAALALAKAVKSGYQGAMMVPTEILAKQHYESLKDIMGKHGINVALLVGSQTKKQRSEILSKIESGEVNIVIGTHALIEEKVKFSKLGLVITDEQHRFGVRQRAMLSNKGINPDILVMTATPIPRTLALILYGDLDISIIDELPPGRKPVKTYAVDNSMRQRINNFIKKQILEGRQAYIICPLVDESDEIEAKSALKTAEKIAKEDFKDFRVGLLHGKMPAGEKEEVMQKFLKGEIDILVSTTVVEVGVNVPNATLMVVENAERFGLAQLHQLRGRVGRGPHQSYCILYNESKSQIAKERMKVMQETTDGFVISEKDLLIRGPGEFFGTRQHGLPDLKIANLYRDMEILKKAQEAAQEILKRDRNLFMEENLKLKEKIAEKFIEKIHDVSLN</sequence>
<dbReference type="InterPro" id="IPR045562">
    <property type="entry name" value="RecG_dom3_C"/>
</dbReference>
<dbReference type="GO" id="GO:0006310">
    <property type="term" value="P:DNA recombination"/>
    <property type="evidence" value="ECO:0007669"/>
    <property type="project" value="UniProtKB-UniRule"/>
</dbReference>
<dbReference type="InterPro" id="IPR047112">
    <property type="entry name" value="RecG/Mfd"/>
</dbReference>
<evidence type="ECO:0000313" key="19">
    <source>
        <dbReference type="Proteomes" id="UP000223596"/>
    </source>
</evidence>
<dbReference type="InterPro" id="IPR004609">
    <property type="entry name" value="ATP-dep_DNA_helicase_RecG"/>
</dbReference>
<dbReference type="EC" id="5.6.2.4" evidence="13 15"/>
<evidence type="ECO:0000256" key="2">
    <source>
        <dbReference type="ARBA" id="ARBA00017846"/>
    </source>
</evidence>
<evidence type="ECO:0000256" key="3">
    <source>
        <dbReference type="ARBA" id="ARBA00022741"/>
    </source>
</evidence>
<dbReference type="NCBIfam" id="TIGR00643">
    <property type="entry name" value="recG"/>
    <property type="match status" value="1"/>
</dbReference>
<protein>
    <recommendedName>
        <fullName evidence="2 15">ATP-dependent DNA helicase RecG</fullName>
        <ecNumber evidence="13 15">5.6.2.4</ecNumber>
    </recommendedName>
</protein>
<feature type="domain" description="Helicase ATP-binding" evidence="16">
    <location>
        <begin position="281"/>
        <end position="442"/>
    </location>
</feature>
<evidence type="ECO:0000256" key="10">
    <source>
        <dbReference type="ARBA" id="ARBA00023204"/>
    </source>
</evidence>
<dbReference type="GO" id="GO:0005524">
    <property type="term" value="F:ATP binding"/>
    <property type="evidence" value="ECO:0007669"/>
    <property type="project" value="UniProtKB-KW"/>
</dbReference>
<reference evidence="18 19" key="1">
    <citation type="submission" date="2017-09" db="EMBL/GenBank/DDBJ databases">
        <title>Evaluation of Pacific Biosciences Sequencing Technology to Finishing C. thermocellum Genome Sequences.</title>
        <authorList>
            <person name="Brown S."/>
        </authorList>
    </citation>
    <scope>NUCLEOTIDE SEQUENCE [LARGE SCALE GENOMIC DNA]</scope>
    <source>
        <strain evidence="18 19">AD2</strain>
    </source>
</reference>
<dbReference type="GO" id="GO:0043138">
    <property type="term" value="F:3'-5' DNA helicase activity"/>
    <property type="evidence" value="ECO:0007669"/>
    <property type="project" value="UniProtKB-EC"/>
</dbReference>
<dbReference type="InterPro" id="IPR012340">
    <property type="entry name" value="NA-bd_OB-fold"/>
</dbReference>
<dbReference type="CDD" id="cd04488">
    <property type="entry name" value="RecG_wedge_OBF"/>
    <property type="match status" value="1"/>
</dbReference>
<dbReference type="AlphaFoldDB" id="A0AB36TED9"/>
<evidence type="ECO:0000256" key="15">
    <source>
        <dbReference type="RuleBase" id="RU363016"/>
    </source>
</evidence>
<keyword evidence="8" id="KW-0238">DNA-binding</keyword>
<evidence type="ECO:0000256" key="5">
    <source>
        <dbReference type="ARBA" id="ARBA00022801"/>
    </source>
</evidence>
<dbReference type="EMBL" id="PDBW01000001">
    <property type="protein sequence ID" value="PFH02257.1"/>
    <property type="molecule type" value="Genomic_DNA"/>
</dbReference>
<evidence type="ECO:0000256" key="8">
    <source>
        <dbReference type="ARBA" id="ARBA00023125"/>
    </source>
</evidence>
<dbReference type="SMART" id="SM00487">
    <property type="entry name" value="DEXDc"/>
    <property type="match status" value="1"/>
</dbReference>
<dbReference type="InterPro" id="IPR033454">
    <property type="entry name" value="RecG_wedge"/>
</dbReference>
<comment type="caution">
    <text evidence="18">The sequence shown here is derived from an EMBL/GenBank/DDBJ whole genome shotgun (WGS) entry which is preliminary data.</text>
</comment>
<dbReference type="PANTHER" id="PTHR47964">
    <property type="entry name" value="ATP-DEPENDENT DNA HELICASE HOMOLOG RECG, CHLOROPLASTIC"/>
    <property type="match status" value="1"/>
</dbReference>